<sequence length="196" mass="21184">MTIIHMLAEIFGHIRIAQQKPVPAAAMATSTASGPPDNTWQQRAAEFFEKHAMGYGQSGPDSPLLPGPVGSTHGPVVGNALPHAEDVPCDGSECTDGPAAYHVYRSGMYAAGTDVLPRLELPVPLMIDNTACQSILENVMQSPKVNHVLVRFHCVRGWVRAGYLSPIHVNTKIKLADIFTKPLAAMKDKIDTYECL</sequence>
<evidence type="ECO:0000313" key="1">
    <source>
        <dbReference type="EMBL" id="KAK3288943.1"/>
    </source>
</evidence>
<dbReference type="AlphaFoldDB" id="A0AAE0H2Z5"/>
<evidence type="ECO:0000313" key="2">
    <source>
        <dbReference type="Proteomes" id="UP001190700"/>
    </source>
</evidence>
<name>A0AAE0H2Z5_9CHLO</name>
<dbReference type="EMBL" id="LGRX02000300">
    <property type="protein sequence ID" value="KAK3288943.1"/>
    <property type="molecule type" value="Genomic_DNA"/>
</dbReference>
<keyword evidence="2" id="KW-1185">Reference proteome</keyword>
<proteinExistence type="predicted"/>
<dbReference type="Proteomes" id="UP001190700">
    <property type="component" value="Unassembled WGS sequence"/>
</dbReference>
<organism evidence="1 2">
    <name type="scientific">Cymbomonas tetramitiformis</name>
    <dbReference type="NCBI Taxonomy" id="36881"/>
    <lineage>
        <taxon>Eukaryota</taxon>
        <taxon>Viridiplantae</taxon>
        <taxon>Chlorophyta</taxon>
        <taxon>Pyramimonadophyceae</taxon>
        <taxon>Pyramimonadales</taxon>
        <taxon>Pyramimonadaceae</taxon>
        <taxon>Cymbomonas</taxon>
    </lineage>
</organism>
<comment type="caution">
    <text evidence="1">The sequence shown here is derived from an EMBL/GenBank/DDBJ whole genome shotgun (WGS) entry which is preliminary data.</text>
</comment>
<gene>
    <name evidence="1" type="ORF">CYMTET_3610</name>
</gene>
<protein>
    <submittedName>
        <fullName evidence="1">Uncharacterized protein</fullName>
    </submittedName>
</protein>
<accession>A0AAE0H2Z5</accession>
<reference evidence="1 2" key="1">
    <citation type="journal article" date="2015" name="Genome Biol. Evol.">
        <title>Comparative Genomics of a Bacterivorous Green Alga Reveals Evolutionary Causalities and Consequences of Phago-Mixotrophic Mode of Nutrition.</title>
        <authorList>
            <person name="Burns J.A."/>
            <person name="Paasch A."/>
            <person name="Narechania A."/>
            <person name="Kim E."/>
        </authorList>
    </citation>
    <scope>NUCLEOTIDE SEQUENCE [LARGE SCALE GENOMIC DNA]</scope>
    <source>
        <strain evidence="1 2">PLY_AMNH</strain>
    </source>
</reference>